<evidence type="ECO:0000313" key="1">
    <source>
        <dbReference type="EMBL" id="KNC83617.1"/>
    </source>
</evidence>
<dbReference type="Proteomes" id="UP000054560">
    <property type="component" value="Unassembled WGS sequence"/>
</dbReference>
<dbReference type="InterPro" id="IPR036396">
    <property type="entry name" value="Cyt_P450_sf"/>
</dbReference>
<dbReference type="GO" id="GO:0016705">
    <property type="term" value="F:oxidoreductase activity, acting on paired donors, with incorporation or reduction of molecular oxygen"/>
    <property type="evidence" value="ECO:0007669"/>
    <property type="project" value="InterPro"/>
</dbReference>
<evidence type="ECO:0008006" key="3">
    <source>
        <dbReference type="Google" id="ProtNLM"/>
    </source>
</evidence>
<dbReference type="SUPFAM" id="SSF48264">
    <property type="entry name" value="Cytochrome P450"/>
    <property type="match status" value="1"/>
</dbReference>
<sequence>INRRINRAQSEIMAFVRGIMTAREPELVLNPECAKDNIADQFILASIEAKLDTATVEDNLAMLLFAAFNTSANTISTSLHLICRHPQAQIEINKQLKNWIQTTFSN</sequence>
<organism evidence="1 2">
    <name type="scientific">Sphaeroforma arctica JP610</name>
    <dbReference type="NCBI Taxonomy" id="667725"/>
    <lineage>
        <taxon>Eukaryota</taxon>
        <taxon>Ichthyosporea</taxon>
        <taxon>Ichthyophonida</taxon>
        <taxon>Sphaeroforma</taxon>
    </lineage>
</organism>
<dbReference type="GO" id="GO:0004497">
    <property type="term" value="F:monooxygenase activity"/>
    <property type="evidence" value="ECO:0007669"/>
    <property type="project" value="InterPro"/>
</dbReference>
<feature type="non-terminal residue" evidence="1">
    <location>
        <position position="1"/>
    </location>
</feature>
<dbReference type="Pfam" id="PF00067">
    <property type="entry name" value="p450"/>
    <property type="match status" value="1"/>
</dbReference>
<gene>
    <name evidence="1" type="ORF">SARC_04152</name>
</gene>
<dbReference type="OrthoDB" id="1470350at2759"/>
<dbReference type="AlphaFoldDB" id="A0A0L0G3D3"/>
<dbReference type="Gene3D" id="1.10.630.10">
    <property type="entry name" value="Cytochrome P450"/>
    <property type="match status" value="1"/>
</dbReference>
<dbReference type="GO" id="GO:0005506">
    <property type="term" value="F:iron ion binding"/>
    <property type="evidence" value="ECO:0007669"/>
    <property type="project" value="InterPro"/>
</dbReference>
<accession>A0A0L0G3D3</accession>
<name>A0A0L0G3D3_9EUKA</name>
<keyword evidence="2" id="KW-1185">Reference proteome</keyword>
<evidence type="ECO:0000313" key="2">
    <source>
        <dbReference type="Proteomes" id="UP000054560"/>
    </source>
</evidence>
<dbReference type="InterPro" id="IPR001128">
    <property type="entry name" value="Cyt_P450"/>
</dbReference>
<dbReference type="EMBL" id="KQ241820">
    <property type="protein sequence ID" value="KNC83617.1"/>
    <property type="molecule type" value="Genomic_DNA"/>
</dbReference>
<dbReference type="GO" id="GO:0020037">
    <property type="term" value="F:heme binding"/>
    <property type="evidence" value="ECO:0007669"/>
    <property type="project" value="InterPro"/>
</dbReference>
<dbReference type="RefSeq" id="XP_014157519.1">
    <property type="nucleotide sequence ID" value="XM_014302044.1"/>
</dbReference>
<dbReference type="GeneID" id="25904656"/>
<reference evidence="1 2" key="1">
    <citation type="submission" date="2011-02" db="EMBL/GenBank/DDBJ databases">
        <title>The Genome Sequence of Sphaeroforma arctica JP610.</title>
        <authorList>
            <consortium name="The Broad Institute Genome Sequencing Platform"/>
            <person name="Russ C."/>
            <person name="Cuomo C."/>
            <person name="Young S.K."/>
            <person name="Zeng Q."/>
            <person name="Gargeya S."/>
            <person name="Alvarado L."/>
            <person name="Berlin A."/>
            <person name="Chapman S.B."/>
            <person name="Chen Z."/>
            <person name="Freedman E."/>
            <person name="Gellesch M."/>
            <person name="Goldberg J."/>
            <person name="Griggs A."/>
            <person name="Gujja S."/>
            <person name="Heilman E."/>
            <person name="Heiman D."/>
            <person name="Howarth C."/>
            <person name="Mehta T."/>
            <person name="Neiman D."/>
            <person name="Pearson M."/>
            <person name="Roberts A."/>
            <person name="Saif S."/>
            <person name="Shea T."/>
            <person name="Shenoy N."/>
            <person name="Sisk P."/>
            <person name="Stolte C."/>
            <person name="Sykes S."/>
            <person name="White J."/>
            <person name="Yandava C."/>
            <person name="Burger G."/>
            <person name="Gray M.W."/>
            <person name="Holland P.W.H."/>
            <person name="King N."/>
            <person name="Lang F.B.F."/>
            <person name="Roger A.J."/>
            <person name="Ruiz-Trillo I."/>
            <person name="Haas B."/>
            <person name="Nusbaum C."/>
            <person name="Birren B."/>
        </authorList>
    </citation>
    <scope>NUCLEOTIDE SEQUENCE [LARGE SCALE GENOMIC DNA]</scope>
    <source>
        <strain evidence="1 2">JP610</strain>
    </source>
</reference>
<proteinExistence type="predicted"/>
<protein>
    <recommendedName>
        <fullName evidence="3">Cytochrome P450</fullName>
    </recommendedName>
</protein>